<dbReference type="RefSeq" id="WP_248355594.1">
    <property type="nucleotide sequence ID" value="NZ_AP025591.1"/>
</dbReference>
<organism evidence="2 3">
    <name type="scientific">Anaeromyxobacter oryzae</name>
    <dbReference type="NCBI Taxonomy" id="2918170"/>
    <lineage>
        <taxon>Bacteria</taxon>
        <taxon>Pseudomonadati</taxon>
        <taxon>Myxococcota</taxon>
        <taxon>Myxococcia</taxon>
        <taxon>Myxococcales</taxon>
        <taxon>Cystobacterineae</taxon>
        <taxon>Anaeromyxobacteraceae</taxon>
        <taxon>Anaeromyxobacter</taxon>
    </lineage>
</organism>
<accession>A0ABM7X331</accession>
<reference evidence="3" key="1">
    <citation type="journal article" date="2022" name="Int. J. Syst. Evol. Microbiol.">
        <title>Anaeromyxobacter oryzae sp. nov., Anaeromyxobacter diazotrophicus sp. nov. and Anaeromyxobacter paludicola sp. nov., isolated from paddy soils.</title>
        <authorList>
            <person name="Itoh H."/>
            <person name="Xu Z."/>
            <person name="Mise K."/>
            <person name="Masuda Y."/>
            <person name="Ushijima N."/>
            <person name="Hayakawa C."/>
            <person name="Shiratori Y."/>
            <person name="Senoo K."/>
        </authorList>
    </citation>
    <scope>NUCLEOTIDE SEQUENCE [LARGE SCALE GENOMIC DNA]</scope>
    <source>
        <strain evidence="3">Red232</strain>
    </source>
</reference>
<proteinExistence type="predicted"/>
<dbReference type="Proteomes" id="UP001162891">
    <property type="component" value="Chromosome"/>
</dbReference>
<evidence type="ECO:0000256" key="1">
    <source>
        <dbReference type="SAM" id="Coils"/>
    </source>
</evidence>
<protein>
    <submittedName>
        <fullName evidence="2">Uncharacterized protein</fullName>
    </submittedName>
</protein>
<dbReference type="EMBL" id="AP025591">
    <property type="protein sequence ID" value="BDG06208.1"/>
    <property type="molecule type" value="Genomic_DNA"/>
</dbReference>
<keyword evidence="1" id="KW-0175">Coiled coil</keyword>
<sequence>MPDIQQMFKEAWSNALAGVNAAEQEAEKVLNRIADAAGFSPEDVRRHAREFGERLTVQRRELERTIDDAVRRTANRFRIPSKDDLDALQKRLDAIAEKVEALAREKSA</sequence>
<evidence type="ECO:0000313" key="3">
    <source>
        <dbReference type="Proteomes" id="UP001162891"/>
    </source>
</evidence>
<dbReference type="InterPro" id="IPR008769">
    <property type="entry name" value="PhaF_PhaI"/>
</dbReference>
<keyword evidence="3" id="KW-1185">Reference proteome</keyword>
<feature type="coiled-coil region" evidence="1">
    <location>
        <begin position="52"/>
        <end position="105"/>
    </location>
</feature>
<dbReference type="Pfam" id="PF05597">
    <property type="entry name" value="Phasin"/>
    <property type="match status" value="1"/>
</dbReference>
<gene>
    <name evidence="2" type="ORF">AMOR_52040</name>
</gene>
<evidence type="ECO:0000313" key="2">
    <source>
        <dbReference type="EMBL" id="BDG06208.1"/>
    </source>
</evidence>
<name>A0ABM7X331_9BACT</name>